<gene>
    <name evidence="1" type="ORF">SCP_0805140</name>
</gene>
<name>A0A401GUX7_9APHY</name>
<dbReference type="GeneID" id="38782907"/>
<comment type="caution">
    <text evidence="1">The sequence shown here is derived from an EMBL/GenBank/DDBJ whole genome shotgun (WGS) entry which is preliminary data.</text>
</comment>
<dbReference type="RefSeq" id="XP_027616903.1">
    <property type="nucleotide sequence ID" value="XM_027761102.1"/>
</dbReference>
<protein>
    <submittedName>
        <fullName evidence="1">Uncharacterized protein</fullName>
    </submittedName>
</protein>
<proteinExistence type="predicted"/>
<dbReference type="AlphaFoldDB" id="A0A401GUX7"/>
<evidence type="ECO:0000313" key="2">
    <source>
        <dbReference type="Proteomes" id="UP000287166"/>
    </source>
</evidence>
<sequence length="123" mass="13963">MAYAYEPVSMSSITTPQHDCQSQLMVYEGGHTLLAICVRSTWTLHQESKLCACHKSLKPKAMTQLFRLVFLPHYTASLTLTLCWPLDRFQAMSPLLLMSHSYVYSLCTSTDQPHDCTAMNTKE</sequence>
<accession>A0A401GUX7</accession>
<organism evidence="1 2">
    <name type="scientific">Sparassis crispa</name>
    <dbReference type="NCBI Taxonomy" id="139825"/>
    <lineage>
        <taxon>Eukaryota</taxon>
        <taxon>Fungi</taxon>
        <taxon>Dikarya</taxon>
        <taxon>Basidiomycota</taxon>
        <taxon>Agaricomycotina</taxon>
        <taxon>Agaricomycetes</taxon>
        <taxon>Polyporales</taxon>
        <taxon>Sparassidaceae</taxon>
        <taxon>Sparassis</taxon>
    </lineage>
</organism>
<dbReference type="InParanoid" id="A0A401GUX7"/>
<evidence type="ECO:0000313" key="1">
    <source>
        <dbReference type="EMBL" id="GBE85990.1"/>
    </source>
</evidence>
<dbReference type="EMBL" id="BFAD01000008">
    <property type="protein sequence ID" value="GBE85990.1"/>
    <property type="molecule type" value="Genomic_DNA"/>
</dbReference>
<reference evidence="1 2" key="1">
    <citation type="journal article" date="2018" name="Sci. Rep.">
        <title>Genome sequence of the cauliflower mushroom Sparassis crispa (Hanabiratake) and its association with beneficial usage.</title>
        <authorList>
            <person name="Kiyama R."/>
            <person name="Furutani Y."/>
            <person name="Kawaguchi K."/>
            <person name="Nakanishi T."/>
        </authorList>
    </citation>
    <scope>NUCLEOTIDE SEQUENCE [LARGE SCALE GENOMIC DNA]</scope>
</reference>
<dbReference type="Proteomes" id="UP000287166">
    <property type="component" value="Unassembled WGS sequence"/>
</dbReference>
<keyword evidence="2" id="KW-1185">Reference proteome</keyword>